<feature type="domain" description="DUF1570" evidence="2">
    <location>
        <begin position="245"/>
        <end position="371"/>
    </location>
</feature>
<name>A0A0J1BKG4_RHOIS</name>
<keyword evidence="4" id="KW-1185">Reference proteome</keyword>
<dbReference type="EMBL" id="LECT01000007">
    <property type="protein sequence ID" value="KLU07025.1"/>
    <property type="molecule type" value="Genomic_DNA"/>
</dbReference>
<proteinExistence type="predicted"/>
<keyword evidence="1 3" id="KW-0812">Transmembrane</keyword>
<reference evidence="3" key="1">
    <citation type="submission" date="2015-05" db="EMBL/GenBank/DDBJ databases">
        <title>Permanent draft genome of Rhodopirellula islandicus K833.</title>
        <authorList>
            <person name="Kizina J."/>
            <person name="Richter M."/>
            <person name="Glockner F.O."/>
            <person name="Harder J."/>
        </authorList>
    </citation>
    <scope>NUCLEOTIDE SEQUENCE [LARGE SCALE GENOMIC DNA]</scope>
    <source>
        <strain evidence="3">K833</strain>
    </source>
</reference>
<evidence type="ECO:0000313" key="3">
    <source>
        <dbReference type="EMBL" id="KLU07025.1"/>
    </source>
</evidence>
<dbReference type="InterPro" id="IPR011464">
    <property type="entry name" value="DUF1570"/>
</dbReference>
<keyword evidence="1" id="KW-1133">Transmembrane helix</keyword>
<dbReference type="PATRIC" id="fig|595434.4.peg.798"/>
<sequence>MVTSGKLVAIFFGWTRTRGFSWQVRYRSSSPLDLFVVARRTVSIFFAALIAWAVLIDWGGTVGSLAFADIITFEDGADESTKSERTIDAEILVEAADGGVLARCDAGRLWTIQPDMIVKRTEQPAGPPVDQETMARRMLKELPAGFQVYRTVNYLILHQGNEAYARDCGVLFEQLHRGFFTYWKNQHVDLEEPRYPLVALVLANHDEFLKYAGQEIGDTAKSVIGYYHLESNRMTTFRVPNIERNIATIIHEATHQLAYNCGLQTRFADNPMWVSEGMAMFFESPDFSNPRGWRGIGRVNVVNLGRFRRYLPLRPEDSLVTLLSDDSRFRSASTAEDAYGESWALTYFLLKTQRKEFVAYLQKLSESKPLDERTPRERIEDFESSMGMALDELDRKFLTYMRRVR</sequence>
<evidence type="ECO:0000256" key="1">
    <source>
        <dbReference type="SAM" id="Phobius"/>
    </source>
</evidence>
<dbReference type="AlphaFoldDB" id="A0A0J1BKG4"/>
<dbReference type="Pfam" id="PF07607">
    <property type="entry name" value="DUF1570"/>
    <property type="match status" value="1"/>
</dbReference>
<evidence type="ECO:0000313" key="4">
    <source>
        <dbReference type="Proteomes" id="UP000036367"/>
    </source>
</evidence>
<protein>
    <submittedName>
        <fullName evidence="3">Signal peptide and transmembrane protein</fullName>
    </submittedName>
</protein>
<gene>
    <name evidence="3" type="ORF">RISK_000826</name>
</gene>
<comment type="caution">
    <text evidence="3">The sequence shown here is derived from an EMBL/GenBank/DDBJ whole genome shotgun (WGS) entry which is preliminary data.</text>
</comment>
<accession>A0A0J1BKG4</accession>
<evidence type="ECO:0000259" key="2">
    <source>
        <dbReference type="Pfam" id="PF07607"/>
    </source>
</evidence>
<keyword evidence="1" id="KW-0472">Membrane</keyword>
<dbReference type="Proteomes" id="UP000036367">
    <property type="component" value="Unassembled WGS sequence"/>
</dbReference>
<organism evidence="3 4">
    <name type="scientific">Rhodopirellula islandica</name>
    <dbReference type="NCBI Taxonomy" id="595434"/>
    <lineage>
        <taxon>Bacteria</taxon>
        <taxon>Pseudomonadati</taxon>
        <taxon>Planctomycetota</taxon>
        <taxon>Planctomycetia</taxon>
        <taxon>Pirellulales</taxon>
        <taxon>Pirellulaceae</taxon>
        <taxon>Rhodopirellula</taxon>
    </lineage>
</organism>
<dbReference type="STRING" id="595434.RISK_000826"/>
<feature type="transmembrane region" description="Helical" evidence="1">
    <location>
        <begin position="43"/>
        <end position="68"/>
    </location>
</feature>